<evidence type="ECO:0000313" key="2">
    <source>
        <dbReference type="Proteomes" id="UP000028702"/>
    </source>
</evidence>
<evidence type="ECO:0000313" key="1">
    <source>
        <dbReference type="EMBL" id="GAK43812.1"/>
    </source>
</evidence>
<dbReference type="AlphaFoldDB" id="A0A081B6Z4"/>
<dbReference type="Proteomes" id="UP000028702">
    <property type="component" value="Unassembled WGS sequence"/>
</dbReference>
<dbReference type="eggNOG" id="COG0300">
    <property type="taxonomic scope" value="Bacteria"/>
</dbReference>
<dbReference type="EMBL" id="BBIO01000001">
    <property type="protein sequence ID" value="GAK43812.1"/>
    <property type="molecule type" value="Genomic_DNA"/>
</dbReference>
<dbReference type="RefSeq" id="WP_045442010.1">
    <property type="nucleotide sequence ID" value="NZ_BBIO01000001.1"/>
</dbReference>
<name>A0A081B6Z4_9HYPH</name>
<accession>A0A081B6Z4</accession>
<dbReference type="Pfam" id="PF00106">
    <property type="entry name" value="adh_short"/>
    <property type="match status" value="1"/>
</dbReference>
<keyword evidence="2" id="KW-1185">Reference proteome</keyword>
<dbReference type="SUPFAM" id="SSF51735">
    <property type="entry name" value="NAD(P)-binding Rossmann-fold domains"/>
    <property type="match status" value="1"/>
</dbReference>
<comment type="caution">
    <text evidence="1">The sequence shown here is derived from an EMBL/GenBank/DDBJ whole genome shotgun (WGS) entry which is preliminary data.</text>
</comment>
<proteinExistence type="predicted"/>
<dbReference type="STRING" id="1333998.M2A_0311"/>
<protein>
    <submittedName>
        <fullName evidence="1">Short-chain dehydrogenase/reductase SDR</fullName>
    </submittedName>
</protein>
<dbReference type="Gene3D" id="3.40.50.720">
    <property type="entry name" value="NAD(P)-binding Rossmann-like Domain"/>
    <property type="match status" value="1"/>
</dbReference>
<organism evidence="1 2">
    <name type="scientific">Tepidicaulis marinus</name>
    <dbReference type="NCBI Taxonomy" id="1333998"/>
    <lineage>
        <taxon>Bacteria</taxon>
        <taxon>Pseudomonadati</taxon>
        <taxon>Pseudomonadota</taxon>
        <taxon>Alphaproteobacteria</taxon>
        <taxon>Hyphomicrobiales</taxon>
        <taxon>Parvibaculaceae</taxon>
        <taxon>Tepidicaulis</taxon>
    </lineage>
</organism>
<dbReference type="InterPro" id="IPR036291">
    <property type="entry name" value="NAD(P)-bd_dom_sf"/>
</dbReference>
<dbReference type="PRINTS" id="PR00081">
    <property type="entry name" value="GDHRDH"/>
</dbReference>
<gene>
    <name evidence="1" type="ORF">M2A_0311</name>
</gene>
<dbReference type="PANTHER" id="PTHR43431:SF7">
    <property type="entry name" value="OXIDOREDUCTASE, SHORT CHAIN DEHYDROGENASE_REDUCTASE FAMILY (AFU_ORTHOLOGUE AFUA_5G14000)"/>
    <property type="match status" value="1"/>
</dbReference>
<sequence>MSDKKTCLIAGVGPGTGLALARRFAEGGYGVAMLARSAERLAGYEKDVPGARAYTCDVANAEDLAVSYGRVCEEMGTPEIVIHNAPGGAFGSFLDVEPEILERNFRTNTMGLYHLARLAAPAMMERGSGVILCTGNTSAHRGVPNFAGFAPTKAAQRILAESIARTLSPKGVHVAYITIDAVIAVPWALEMFKDKPREFFIEPDDIAAECFHTAHQPRSAWSFNVEIRPFGESW</sequence>
<reference evidence="1 2" key="1">
    <citation type="submission" date="2014-07" db="EMBL/GenBank/DDBJ databases">
        <title>Tepidicaulis marinum gen. nov., sp. nov., a novel marine bacterium denitrifying nitrate to nitrous oxide strictly under microaerobic conditions.</title>
        <authorList>
            <person name="Takeuchi M."/>
            <person name="Yamagishi T."/>
            <person name="Kamagata Y."/>
            <person name="Oshima K."/>
            <person name="Hattori M."/>
            <person name="Katayama T."/>
            <person name="Hanada S."/>
            <person name="Tamaki H."/>
            <person name="Marumo K."/>
            <person name="Maeda H."/>
            <person name="Nedachi M."/>
            <person name="Iwasaki W."/>
            <person name="Suwa Y."/>
            <person name="Sakata S."/>
        </authorList>
    </citation>
    <scope>NUCLEOTIDE SEQUENCE [LARGE SCALE GENOMIC DNA]</scope>
    <source>
        <strain evidence="1 2">MA2</strain>
    </source>
</reference>
<dbReference type="PANTHER" id="PTHR43431">
    <property type="entry name" value="OXIDOREDUCTASE, SHORT CHAIN DEHYDROGENASE/REDUCTASE FAMILY (AFU_ORTHOLOGUE AFUA_5G14000)"/>
    <property type="match status" value="1"/>
</dbReference>
<dbReference type="InterPro" id="IPR002347">
    <property type="entry name" value="SDR_fam"/>
</dbReference>